<dbReference type="PANTHER" id="PTHR19302">
    <property type="entry name" value="GAMMA TUBULIN COMPLEX PROTEIN"/>
    <property type="match status" value="1"/>
</dbReference>
<evidence type="ECO:0000256" key="5">
    <source>
        <dbReference type="ARBA" id="ARBA00023212"/>
    </source>
</evidence>
<organism evidence="7 8">
    <name type="scientific">Exocentrus adspersus</name>
    <dbReference type="NCBI Taxonomy" id="1586481"/>
    <lineage>
        <taxon>Eukaryota</taxon>
        <taxon>Metazoa</taxon>
        <taxon>Ecdysozoa</taxon>
        <taxon>Arthropoda</taxon>
        <taxon>Hexapoda</taxon>
        <taxon>Insecta</taxon>
        <taxon>Pterygota</taxon>
        <taxon>Neoptera</taxon>
        <taxon>Endopterygota</taxon>
        <taxon>Coleoptera</taxon>
        <taxon>Polyphaga</taxon>
        <taxon>Cucujiformia</taxon>
        <taxon>Chrysomeloidea</taxon>
        <taxon>Cerambycidae</taxon>
        <taxon>Lamiinae</taxon>
        <taxon>Acanthocinini</taxon>
        <taxon>Exocentrus</taxon>
    </lineage>
</organism>
<dbReference type="GO" id="GO:0005874">
    <property type="term" value="C:microtubule"/>
    <property type="evidence" value="ECO:0007669"/>
    <property type="project" value="UniProtKB-KW"/>
</dbReference>
<gene>
    <name evidence="7" type="ORF">NQ315_006026</name>
</gene>
<dbReference type="EMBL" id="JANEYG010000209">
    <property type="protein sequence ID" value="KAJ8911183.1"/>
    <property type="molecule type" value="Genomic_DNA"/>
</dbReference>
<dbReference type="PANTHER" id="PTHR19302:SF14">
    <property type="entry name" value="GAMMA-TUBULIN COMPLEX COMPONENT 3"/>
    <property type="match status" value="1"/>
</dbReference>
<accession>A0AAV8VAJ7</accession>
<dbReference type="GO" id="GO:0051321">
    <property type="term" value="P:meiotic cell cycle"/>
    <property type="evidence" value="ECO:0007669"/>
    <property type="project" value="TreeGrafter"/>
</dbReference>
<dbReference type="InterPro" id="IPR040457">
    <property type="entry name" value="GCP_C"/>
</dbReference>
<feature type="domain" description="Gamma tubulin complex component C-terminal" evidence="6">
    <location>
        <begin position="1"/>
        <end position="82"/>
    </location>
</feature>
<dbReference type="GO" id="GO:0031122">
    <property type="term" value="P:cytoplasmic microtubule organization"/>
    <property type="evidence" value="ECO:0007669"/>
    <property type="project" value="TreeGrafter"/>
</dbReference>
<dbReference type="GO" id="GO:0000930">
    <property type="term" value="C:gamma-tubulin complex"/>
    <property type="evidence" value="ECO:0007669"/>
    <property type="project" value="TreeGrafter"/>
</dbReference>
<dbReference type="GO" id="GO:0007020">
    <property type="term" value="P:microtubule nucleation"/>
    <property type="evidence" value="ECO:0007669"/>
    <property type="project" value="InterPro"/>
</dbReference>
<name>A0AAV8VAJ7_9CUCU</name>
<dbReference type="AlphaFoldDB" id="A0AAV8VAJ7"/>
<evidence type="ECO:0000256" key="3">
    <source>
        <dbReference type="ARBA" id="ARBA00022490"/>
    </source>
</evidence>
<dbReference type="InterPro" id="IPR042241">
    <property type="entry name" value="GCP_C_sf"/>
</dbReference>
<dbReference type="GO" id="GO:0051011">
    <property type="term" value="F:microtubule minus-end binding"/>
    <property type="evidence" value="ECO:0007669"/>
    <property type="project" value="TreeGrafter"/>
</dbReference>
<dbReference type="GO" id="GO:0000278">
    <property type="term" value="P:mitotic cell cycle"/>
    <property type="evidence" value="ECO:0007669"/>
    <property type="project" value="TreeGrafter"/>
</dbReference>
<protein>
    <recommendedName>
        <fullName evidence="6">Gamma tubulin complex component C-terminal domain-containing protein</fullName>
    </recommendedName>
</protein>
<keyword evidence="8" id="KW-1185">Reference proteome</keyword>
<dbReference type="GO" id="GO:0000922">
    <property type="term" value="C:spindle pole"/>
    <property type="evidence" value="ECO:0007669"/>
    <property type="project" value="InterPro"/>
</dbReference>
<evidence type="ECO:0000256" key="1">
    <source>
        <dbReference type="ARBA" id="ARBA00004245"/>
    </source>
</evidence>
<evidence type="ECO:0000256" key="4">
    <source>
        <dbReference type="ARBA" id="ARBA00022701"/>
    </source>
</evidence>
<keyword evidence="5" id="KW-0206">Cytoskeleton</keyword>
<dbReference type="Gene3D" id="1.20.120.1900">
    <property type="entry name" value="Gamma-tubulin complex, C-terminal domain"/>
    <property type="match status" value="1"/>
</dbReference>
<comment type="similarity">
    <text evidence="2">Belongs to the TUBGCP family.</text>
</comment>
<comment type="subcellular location">
    <subcellularLocation>
        <location evidence="1">Cytoplasm</location>
        <location evidence="1">Cytoskeleton</location>
    </subcellularLocation>
</comment>
<keyword evidence="4" id="KW-0493">Microtubule</keyword>
<dbReference type="InterPro" id="IPR007259">
    <property type="entry name" value="GCP"/>
</dbReference>
<comment type="caution">
    <text evidence="7">The sequence shown here is derived from an EMBL/GenBank/DDBJ whole genome shotgun (WGS) entry which is preliminary data.</text>
</comment>
<evidence type="ECO:0000259" key="6">
    <source>
        <dbReference type="Pfam" id="PF04130"/>
    </source>
</evidence>
<evidence type="ECO:0000313" key="8">
    <source>
        <dbReference type="Proteomes" id="UP001159042"/>
    </source>
</evidence>
<reference evidence="7 8" key="1">
    <citation type="journal article" date="2023" name="Insect Mol. Biol.">
        <title>Genome sequencing provides insights into the evolution of gene families encoding plant cell wall-degrading enzymes in longhorned beetles.</title>
        <authorList>
            <person name="Shin N.R."/>
            <person name="Okamura Y."/>
            <person name="Kirsch R."/>
            <person name="Pauchet Y."/>
        </authorList>
    </citation>
    <scope>NUCLEOTIDE SEQUENCE [LARGE SCALE GENOMIC DNA]</scope>
    <source>
        <strain evidence="7">EAD_L_NR</strain>
    </source>
</reference>
<sequence length="92" mass="11040">MIHFLHQTQYYFLFEVLECSWAEMQNQVNKAECLDDIIIAHTVFLNSIQRGVLLDENSREIDILFEYLISGQILRYYIRLDSKYRPDRPHTG</sequence>
<evidence type="ECO:0000256" key="2">
    <source>
        <dbReference type="ARBA" id="ARBA00010337"/>
    </source>
</evidence>
<evidence type="ECO:0000313" key="7">
    <source>
        <dbReference type="EMBL" id="KAJ8911183.1"/>
    </source>
</evidence>
<dbReference type="Pfam" id="PF04130">
    <property type="entry name" value="GCP_C_terminal"/>
    <property type="match status" value="1"/>
</dbReference>
<proteinExistence type="inferred from homology"/>
<keyword evidence="3" id="KW-0963">Cytoplasm</keyword>
<dbReference type="GO" id="GO:0051225">
    <property type="term" value="P:spindle assembly"/>
    <property type="evidence" value="ECO:0007669"/>
    <property type="project" value="TreeGrafter"/>
</dbReference>
<dbReference type="GO" id="GO:0043015">
    <property type="term" value="F:gamma-tubulin binding"/>
    <property type="evidence" value="ECO:0007669"/>
    <property type="project" value="InterPro"/>
</dbReference>
<dbReference type="Proteomes" id="UP001159042">
    <property type="component" value="Unassembled WGS sequence"/>
</dbReference>